<dbReference type="AlphaFoldDB" id="A0A2M8FF76"/>
<dbReference type="Gene3D" id="3.40.250.10">
    <property type="entry name" value="Rhodanese-like domain"/>
    <property type="match status" value="1"/>
</dbReference>
<evidence type="ECO:0000259" key="1">
    <source>
        <dbReference type="PROSITE" id="PS50206"/>
    </source>
</evidence>
<dbReference type="InterPro" id="IPR050229">
    <property type="entry name" value="GlpE_sulfurtransferase"/>
</dbReference>
<comment type="caution">
    <text evidence="2">The sequence shown here is derived from an EMBL/GenBank/DDBJ whole genome shotgun (WGS) entry which is preliminary data.</text>
</comment>
<protein>
    <recommendedName>
        <fullName evidence="1">Rhodanese domain-containing protein</fullName>
    </recommendedName>
</protein>
<reference evidence="3" key="1">
    <citation type="submission" date="2017-09" db="EMBL/GenBank/DDBJ databases">
        <title>Depth-based differentiation of microbial function through sediment-hosted aquifers and enrichment of novel symbionts in the deep terrestrial subsurface.</title>
        <authorList>
            <person name="Probst A.J."/>
            <person name="Ladd B."/>
            <person name="Jarett J.K."/>
            <person name="Geller-Mcgrath D.E."/>
            <person name="Sieber C.M.K."/>
            <person name="Emerson J.B."/>
            <person name="Anantharaman K."/>
            <person name="Thomas B.C."/>
            <person name="Malmstrom R."/>
            <person name="Stieglmeier M."/>
            <person name="Klingl A."/>
            <person name="Woyke T."/>
            <person name="Ryan C.M."/>
            <person name="Banfield J.F."/>
        </authorList>
    </citation>
    <scope>NUCLEOTIDE SEQUENCE [LARGE SCALE GENOMIC DNA]</scope>
</reference>
<dbReference type="InterPro" id="IPR001763">
    <property type="entry name" value="Rhodanese-like_dom"/>
</dbReference>
<organism evidence="2 3">
    <name type="scientific">Candidatus Kaiserbacteria bacterium CG_4_9_14_0_2_um_filter_41_32</name>
    <dbReference type="NCBI Taxonomy" id="1974601"/>
    <lineage>
        <taxon>Bacteria</taxon>
        <taxon>Candidatus Kaiseribacteriota</taxon>
    </lineage>
</organism>
<dbReference type="CDD" id="cd00158">
    <property type="entry name" value="RHOD"/>
    <property type="match status" value="1"/>
</dbReference>
<dbReference type="InterPro" id="IPR036873">
    <property type="entry name" value="Rhodanese-like_dom_sf"/>
</dbReference>
<feature type="domain" description="Rhodanese" evidence="1">
    <location>
        <begin position="28"/>
        <end position="106"/>
    </location>
</feature>
<dbReference type="PANTHER" id="PTHR43031:SF1">
    <property type="entry name" value="PYRIDINE NUCLEOTIDE-DISULPHIDE OXIDOREDUCTASE"/>
    <property type="match status" value="1"/>
</dbReference>
<gene>
    <name evidence="2" type="ORF">CO026_01030</name>
</gene>
<evidence type="ECO:0000313" key="2">
    <source>
        <dbReference type="EMBL" id="PJC56297.1"/>
    </source>
</evidence>
<accession>A0A2M8FF76</accession>
<proteinExistence type="predicted"/>
<dbReference type="EMBL" id="PFRD01000046">
    <property type="protein sequence ID" value="PJC56297.1"/>
    <property type="molecule type" value="Genomic_DNA"/>
</dbReference>
<dbReference type="SMART" id="SM00450">
    <property type="entry name" value="RHOD"/>
    <property type="match status" value="1"/>
</dbReference>
<dbReference type="Proteomes" id="UP000230391">
    <property type="component" value="Unassembled WGS sequence"/>
</dbReference>
<evidence type="ECO:0000313" key="3">
    <source>
        <dbReference type="Proteomes" id="UP000230391"/>
    </source>
</evidence>
<dbReference type="PROSITE" id="PS50206">
    <property type="entry name" value="RHODANESE_3"/>
    <property type="match status" value="1"/>
</dbReference>
<dbReference type="Pfam" id="PF00581">
    <property type="entry name" value="Rhodanese"/>
    <property type="match status" value="1"/>
</dbReference>
<dbReference type="PANTHER" id="PTHR43031">
    <property type="entry name" value="FAD-DEPENDENT OXIDOREDUCTASE"/>
    <property type="match status" value="1"/>
</dbReference>
<name>A0A2M8FF76_9BACT</name>
<dbReference type="SUPFAM" id="SSF52821">
    <property type="entry name" value="Rhodanese/Cell cycle control phosphatase"/>
    <property type="match status" value="1"/>
</dbReference>
<sequence length="106" mass="11480">MKHISVQAFQEVINAEASNPTVDFINVCTTDEYNEAHIPGVRSVPLDVIAAHVPEFNEKKTVYIHCRSGGRSQIAIAQLESLGVTAELVNVEGGIIGWETAGFSLE</sequence>